<dbReference type="InterPro" id="IPR035965">
    <property type="entry name" value="PAS-like_dom_sf"/>
</dbReference>
<dbReference type="Pfam" id="PF08447">
    <property type="entry name" value="PAS_3"/>
    <property type="match status" value="1"/>
</dbReference>
<sequence>MSERIELSLPLPEAPAVLTDADGRIVGLTEQAAELFDQHASALVGRTFAELAVRQGPALSLRGPGAATVRYLSWPHEDDPTFRVTALIDVSGEVFSTSHPLPVELAGLARVEASSLQDVQRVARIGTWEWDPTTDLVTLSAVSHELLGVPAGRVLALEDYLEAVLPEDREVVRTSLAPLVEQHDPVPVEYQFRIVRLDGGLRTIAAQASARSRDQGVTVVGTIQDIGDPTVLRTRPGYDEVTGLPDEEAAVEVLGRLLSSPDHGRVAVLTCAPDQLERVDHSLGFRAGNELRATLARRLWEGMPEGCTVARGPNGMSFTVLCPDVAGVGGLEALTATVTGLLRTTTVVAGHLVHLSASTGIAQVQNGASSSEDLMRHAAVAVSEARRRGQGKVVLADRDLITEANEQLSMEEQLREGLRHDELVLHYQPIVTADGELRRAEALVRWQHPHLGLLGPGYFLPTARRAGMLPDLDRWVLRTAMREAARWPLLHGRALPVSINLAGLVPGDDSFVEVVEEAVAESGIEWDRVVLELVETDLVDLRPHHRAAMEVLVERGARFAIDDFGTGYSSLARLRDLPAQIIKLDRRFVSNIAVDAADCAVAQAVTTMAHAMGRACTAEGVETQEQLGVLDALGVDHHQGFLFSPAVPEPEFREVLAAEGGYRPVQA</sequence>
<name>A0A426JQ16_9PSEU</name>
<dbReference type="AlphaFoldDB" id="A0A426JQ16"/>
<comment type="caution">
    <text evidence="3">The sequence shown here is derived from an EMBL/GenBank/DDBJ whole genome shotgun (WGS) entry which is preliminary data.</text>
</comment>
<evidence type="ECO:0000259" key="2">
    <source>
        <dbReference type="PROSITE" id="PS50887"/>
    </source>
</evidence>
<dbReference type="OrthoDB" id="23692at2"/>
<feature type="domain" description="EAL" evidence="1">
    <location>
        <begin position="407"/>
        <end position="660"/>
    </location>
</feature>
<evidence type="ECO:0000313" key="4">
    <source>
        <dbReference type="Proteomes" id="UP000274515"/>
    </source>
</evidence>
<dbReference type="Pfam" id="PF00990">
    <property type="entry name" value="GGDEF"/>
    <property type="match status" value="1"/>
</dbReference>
<dbReference type="SMART" id="SM00267">
    <property type="entry name" value="GGDEF"/>
    <property type="match status" value="1"/>
</dbReference>
<dbReference type="InterPro" id="IPR001633">
    <property type="entry name" value="EAL_dom"/>
</dbReference>
<dbReference type="InterPro" id="IPR050706">
    <property type="entry name" value="Cyclic-di-GMP_PDE-like"/>
</dbReference>
<dbReference type="PROSITE" id="PS50887">
    <property type="entry name" value="GGDEF"/>
    <property type="match status" value="1"/>
</dbReference>
<dbReference type="CDD" id="cd00130">
    <property type="entry name" value="PAS"/>
    <property type="match status" value="1"/>
</dbReference>
<keyword evidence="4" id="KW-1185">Reference proteome</keyword>
<dbReference type="PROSITE" id="PS50883">
    <property type="entry name" value="EAL"/>
    <property type="match status" value="1"/>
</dbReference>
<dbReference type="Gene3D" id="3.20.20.450">
    <property type="entry name" value="EAL domain"/>
    <property type="match status" value="1"/>
</dbReference>
<dbReference type="SMART" id="SM00052">
    <property type="entry name" value="EAL"/>
    <property type="match status" value="1"/>
</dbReference>
<dbReference type="Gene3D" id="3.30.450.20">
    <property type="entry name" value="PAS domain"/>
    <property type="match status" value="1"/>
</dbReference>
<dbReference type="InterPro" id="IPR013655">
    <property type="entry name" value="PAS_fold_3"/>
</dbReference>
<proteinExistence type="predicted"/>
<dbReference type="EMBL" id="RSAA01000016">
    <property type="protein sequence ID" value="RRO15201.1"/>
    <property type="molecule type" value="Genomic_DNA"/>
</dbReference>
<evidence type="ECO:0000259" key="1">
    <source>
        <dbReference type="PROSITE" id="PS50883"/>
    </source>
</evidence>
<dbReference type="SUPFAM" id="SSF55785">
    <property type="entry name" value="PYP-like sensor domain (PAS domain)"/>
    <property type="match status" value="1"/>
</dbReference>
<gene>
    <name evidence="3" type="ORF">EIL87_17750</name>
</gene>
<dbReference type="SUPFAM" id="SSF55073">
    <property type="entry name" value="Nucleotide cyclase"/>
    <property type="match status" value="1"/>
</dbReference>
<dbReference type="SMART" id="SM00091">
    <property type="entry name" value="PAS"/>
    <property type="match status" value="2"/>
</dbReference>
<dbReference type="PANTHER" id="PTHR33121">
    <property type="entry name" value="CYCLIC DI-GMP PHOSPHODIESTERASE PDEF"/>
    <property type="match status" value="1"/>
</dbReference>
<evidence type="ECO:0000313" key="3">
    <source>
        <dbReference type="EMBL" id="RRO15201.1"/>
    </source>
</evidence>
<reference evidence="3 4" key="1">
    <citation type="submission" date="2018-11" db="EMBL/GenBank/DDBJ databases">
        <title>Saccharopolyspora rhizosphaerae sp. nov., an actinomycete isolated from rhizosphere soil in Thailand.</title>
        <authorList>
            <person name="Intra B."/>
            <person name="Euanorasetr J."/>
            <person name="Take A."/>
            <person name="Inahashi Y."/>
            <person name="Mori M."/>
            <person name="Panbangred W."/>
            <person name="Matsumoto A."/>
        </authorList>
    </citation>
    <scope>NUCLEOTIDE SEQUENCE [LARGE SCALE GENOMIC DNA]</scope>
    <source>
        <strain evidence="3 4">H219</strain>
    </source>
</reference>
<feature type="domain" description="GGDEF" evidence="2">
    <location>
        <begin position="264"/>
        <end position="398"/>
    </location>
</feature>
<accession>A0A426JQ16</accession>
<dbReference type="CDD" id="cd01948">
    <property type="entry name" value="EAL"/>
    <property type="match status" value="1"/>
</dbReference>
<organism evidence="3 4">
    <name type="scientific">Saccharopolyspora rhizosphaerae</name>
    <dbReference type="NCBI Taxonomy" id="2492662"/>
    <lineage>
        <taxon>Bacteria</taxon>
        <taxon>Bacillati</taxon>
        <taxon>Actinomycetota</taxon>
        <taxon>Actinomycetes</taxon>
        <taxon>Pseudonocardiales</taxon>
        <taxon>Pseudonocardiaceae</taxon>
        <taxon>Saccharopolyspora</taxon>
    </lineage>
</organism>
<dbReference type="Gene3D" id="3.30.70.270">
    <property type="match status" value="1"/>
</dbReference>
<dbReference type="SUPFAM" id="SSF141868">
    <property type="entry name" value="EAL domain-like"/>
    <property type="match status" value="1"/>
</dbReference>
<dbReference type="Pfam" id="PF00563">
    <property type="entry name" value="EAL"/>
    <property type="match status" value="1"/>
</dbReference>
<dbReference type="InterPro" id="IPR029787">
    <property type="entry name" value="Nucleotide_cyclase"/>
</dbReference>
<dbReference type="InterPro" id="IPR035919">
    <property type="entry name" value="EAL_sf"/>
</dbReference>
<dbReference type="Proteomes" id="UP000274515">
    <property type="component" value="Unassembled WGS sequence"/>
</dbReference>
<dbReference type="GO" id="GO:0071111">
    <property type="term" value="F:cyclic-guanylate-specific phosphodiesterase activity"/>
    <property type="evidence" value="ECO:0007669"/>
    <property type="project" value="InterPro"/>
</dbReference>
<dbReference type="InterPro" id="IPR000160">
    <property type="entry name" value="GGDEF_dom"/>
</dbReference>
<dbReference type="InterPro" id="IPR043128">
    <property type="entry name" value="Rev_trsase/Diguanyl_cyclase"/>
</dbReference>
<dbReference type="PANTHER" id="PTHR33121:SF70">
    <property type="entry name" value="SIGNALING PROTEIN YKOW"/>
    <property type="match status" value="1"/>
</dbReference>
<dbReference type="InterPro" id="IPR000014">
    <property type="entry name" value="PAS"/>
</dbReference>
<protein>
    <submittedName>
        <fullName evidence="3">Bifunctional diguanylate cyclase/phosphodiesterase</fullName>
    </submittedName>
</protein>